<evidence type="ECO:0000313" key="3">
    <source>
        <dbReference type="EMBL" id="KAF2103908.1"/>
    </source>
</evidence>
<evidence type="ECO:0000259" key="2">
    <source>
        <dbReference type="Pfam" id="PF09349"/>
    </source>
</evidence>
<dbReference type="PANTHER" id="PTHR37987:SF1">
    <property type="entry name" value="OXO-4-HYDROXY-4-CARBOXY-5-UREIDOIMIDAZOLINE DECARBOXYLASE DOMAIN-CONTAINING PROTEIN"/>
    <property type="match status" value="1"/>
</dbReference>
<proteinExistence type="predicted"/>
<keyword evidence="1" id="KW-0659">Purine metabolism</keyword>
<dbReference type="Proteomes" id="UP000799772">
    <property type="component" value="Unassembled WGS sequence"/>
</dbReference>
<dbReference type="GO" id="GO:0006144">
    <property type="term" value="P:purine nucleobase metabolic process"/>
    <property type="evidence" value="ECO:0007669"/>
    <property type="project" value="UniProtKB-KW"/>
</dbReference>
<reference evidence="3" key="1">
    <citation type="journal article" date="2020" name="Stud. Mycol.">
        <title>101 Dothideomycetes genomes: a test case for predicting lifestyles and emergence of pathogens.</title>
        <authorList>
            <person name="Haridas S."/>
            <person name="Albert R."/>
            <person name="Binder M."/>
            <person name="Bloem J."/>
            <person name="Labutti K."/>
            <person name="Salamov A."/>
            <person name="Andreopoulos B."/>
            <person name="Baker S."/>
            <person name="Barry K."/>
            <person name="Bills G."/>
            <person name="Bluhm B."/>
            <person name="Cannon C."/>
            <person name="Castanera R."/>
            <person name="Culley D."/>
            <person name="Daum C."/>
            <person name="Ezra D."/>
            <person name="Gonzalez J."/>
            <person name="Henrissat B."/>
            <person name="Kuo A."/>
            <person name="Liang C."/>
            <person name="Lipzen A."/>
            <person name="Lutzoni F."/>
            <person name="Magnuson J."/>
            <person name="Mondo S."/>
            <person name="Nolan M."/>
            <person name="Ohm R."/>
            <person name="Pangilinan J."/>
            <person name="Park H.-J."/>
            <person name="Ramirez L."/>
            <person name="Alfaro M."/>
            <person name="Sun H."/>
            <person name="Tritt A."/>
            <person name="Yoshinaga Y."/>
            <person name="Zwiers L.-H."/>
            <person name="Turgeon B."/>
            <person name="Goodwin S."/>
            <person name="Spatafora J."/>
            <person name="Crous P."/>
            <person name="Grigoriev I."/>
        </authorList>
    </citation>
    <scope>NUCLEOTIDE SEQUENCE</scope>
    <source>
        <strain evidence="3">CBS 133067</strain>
    </source>
</reference>
<gene>
    <name evidence="3" type="ORF">NA57DRAFT_70119</name>
</gene>
<evidence type="ECO:0000256" key="1">
    <source>
        <dbReference type="ARBA" id="ARBA00022631"/>
    </source>
</evidence>
<name>A0A9P4IPW3_9PEZI</name>
<dbReference type="InterPro" id="IPR036778">
    <property type="entry name" value="OHCU_decarboxylase_sf"/>
</dbReference>
<dbReference type="OrthoDB" id="5398391at2759"/>
<feature type="domain" description="Oxo-4-hydroxy-4-carboxy-5-ureidoimidazoline decarboxylase" evidence="2">
    <location>
        <begin position="16"/>
        <end position="200"/>
    </location>
</feature>
<dbReference type="Pfam" id="PF09349">
    <property type="entry name" value="OHCU_decarbox"/>
    <property type="match status" value="1"/>
</dbReference>
<organism evidence="3 4">
    <name type="scientific">Rhizodiscina lignyota</name>
    <dbReference type="NCBI Taxonomy" id="1504668"/>
    <lineage>
        <taxon>Eukaryota</taxon>
        <taxon>Fungi</taxon>
        <taxon>Dikarya</taxon>
        <taxon>Ascomycota</taxon>
        <taxon>Pezizomycotina</taxon>
        <taxon>Dothideomycetes</taxon>
        <taxon>Pleosporomycetidae</taxon>
        <taxon>Aulographales</taxon>
        <taxon>Rhizodiscinaceae</taxon>
        <taxon>Rhizodiscina</taxon>
    </lineage>
</organism>
<dbReference type="Gene3D" id="1.10.3330.10">
    <property type="entry name" value="Oxo-4-hydroxy-4-carboxy-5-ureidoimidazoline decarboxylase"/>
    <property type="match status" value="1"/>
</dbReference>
<sequence length="203" mass="22258">MSHSLERLPSISDLPTLPEATQNAVLDLLFEPSPAVHALARPIICSADDTATSPPLPLFSSYDDLIELIGVGMKTLAVSPREDDIEVLDGILGAHPRLGEKKVDSALSRMEQAAMNAASATAGAEDEEARRKEEEANMLKSLNEEYEATFPTLRYVVFVNGRPRPVIMDDMRARISRADIKAEREEAIKAMCEIASDRAKKLQ</sequence>
<dbReference type="InterPro" id="IPR018020">
    <property type="entry name" value="OHCU_decarboxylase"/>
</dbReference>
<accession>A0A9P4IPW3</accession>
<dbReference type="SUPFAM" id="SSF158694">
    <property type="entry name" value="UraD-Like"/>
    <property type="match status" value="1"/>
</dbReference>
<dbReference type="PANTHER" id="PTHR37987">
    <property type="entry name" value="CHROMOSOME 9, WHOLE GENOME SHOTGUN SEQUENCE"/>
    <property type="match status" value="1"/>
</dbReference>
<comment type="caution">
    <text evidence="3">The sequence shown here is derived from an EMBL/GenBank/DDBJ whole genome shotgun (WGS) entry which is preliminary data.</text>
</comment>
<protein>
    <recommendedName>
        <fullName evidence="2">Oxo-4-hydroxy-4-carboxy-5-ureidoimidazoline decarboxylase domain-containing protein</fullName>
    </recommendedName>
</protein>
<evidence type="ECO:0000313" key="4">
    <source>
        <dbReference type="Proteomes" id="UP000799772"/>
    </source>
</evidence>
<dbReference type="AlphaFoldDB" id="A0A9P4IPW3"/>
<keyword evidence="4" id="KW-1185">Reference proteome</keyword>
<dbReference type="EMBL" id="ML978121">
    <property type="protein sequence ID" value="KAF2103908.1"/>
    <property type="molecule type" value="Genomic_DNA"/>
</dbReference>